<dbReference type="Proteomes" id="UP000485058">
    <property type="component" value="Unassembled WGS sequence"/>
</dbReference>
<sequence>MVLLRPRPKTCLSSSCWWPKGQLDVNVKTALGGNGAPQCASIKPIGTCSEHVNRVHAYCPAILTVGWWIQADSIGATAWNPAEQLPTFADLCDKMYLNLAQWRPSRVRDRSAALVARVRQDGCRKVVIKCESAVGPSDVVHDRVLGHHPKKTPTNVPPSLDSGSSATTPPIDSRPVPASSNVSGHTQTHPLVMSTSDGSVAHASLPAEEQHHGVQEATPIVSSLMVTIEGEISEAVFRDNSPQGTAPLQTDAREPLLSSDSGSTPDQDKNIRLTHGVPDPRRYSMEDFIVSEQASLKSRSQLSMRSGSQANSFDQGGAKASSGSSCDKARSDSNPAQGSAKASSGSNRDEQCASVSSGSPGRDSWARLRPLNPQSWQPRRAFMMPLLDVQPWAGRHSPTSYLNLVQHIEQQLWVPEGVKAAAQQPGSHSEGEGTQCQRPPQPGSSTWPAPLPFTPHPVPLWPDLVHIDDSVGAAAADDLCEQFARPAAGLGTLTHSHCSQAWIITHSTYGQQGQSGLPSAGCHIDLELSRSPITVDCDSHCCSRSRWIVTAIAPALQPAVTASRP</sequence>
<name>A0A699Z2T8_HAELA</name>
<dbReference type="EMBL" id="BLLF01000254">
    <property type="protein sequence ID" value="GFH09692.1"/>
    <property type="molecule type" value="Genomic_DNA"/>
</dbReference>
<accession>A0A699Z2T8</accession>
<organism evidence="2 3">
    <name type="scientific">Haematococcus lacustris</name>
    <name type="common">Green alga</name>
    <name type="synonym">Haematococcus pluvialis</name>
    <dbReference type="NCBI Taxonomy" id="44745"/>
    <lineage>
        <taxon>Eukaryota</taxon>
        <taxon>Viridiplantae</taxon>
        <taxon>Chlorophyta</taxon>
        <taxon>core chlorophytes</taxon>
        <taxon>Chlorophyceae</taxon>
        <taxon>CS clade</taxon>
        <taxon>Chlamydomonadales</taxon>
        <taxon>Haematococcaceae</taxon>
        <taxon>Haematococcus</taxon>
    </lineage>
</organism>
<reference evidence="2 3" key="1">
    <citation type="submission" date="2020-02" db="EMBL/GenBank/DDBJ databases">
        <title>Draft genome sequence of Haematococcus lacustris strain NIES-144.</title>
        <authorList>
            <person name="Morimoto D."/>
            <person name="Nakagawa S."/>
            <person name="Yoshida T."/>
            <person name="Sawayama S."/>
        </authorList>
    </citation>
    <scope>NUCLEOTIDE SEQUENCE [LARGE SCALE GENOMIC DNA]</scope>
    <source>
        <strain evidence="2 3">NIES-144</strain>
    </source>
</reference>
<feature type="compositionally biased region" description="Polar residues" evidence="1">
    <location>
        <begin position="178"/>
        <end position="193"/>
    </location>
</feature>
<feature type="region of interest" description="Disordered" evidence="1">
    <location>
        <begin position="418"/>
        <end position="451"/>
    </location>
</feature>
<feature type="region of interest" description="Disordered" evidence="1">
    <location>
        <begin position="297"/>
        <end position="369"/>
    </location>
</feature>
<feature type="region of interest" description="Disordered" evidence="1">
    <location>
        <begin position="142"/>
        <end position="193"/>
    </location>
</feature>
<evidence type="ECO:0000256" key="1">
    <source>
        <dbReference type="SAM" id="MobiDB-lite"/>
    </source>
</evidence>
<gene>
    <name evidence="2" type="ORF">HaLaN_04881</name>
</gene>
<evidence type="ECO:0000313" key="2">
    <source>
        <dbReference type="EMBL" id="GFH09692.1"/>
    </source>
</evidence>
<feature type="compositionally biased region" description="Polar residues" evidence="1">
    <location>
        <begin position="332"/>
        <end position="346"/>
    </location>
</feature>
<proteinExistence type="predicted"/>
<feature type="compositionally biased region" description="Polar residues" evidence="1">
    <location>
        <begin position="161"/>
        <end position="170"/>
    </location>
</feature>
<feature type="region of interest" description="Disordered" evidence="1">
    <location>
        <begin position="237"/>
        <end position="281"/>
    </location>
</feature>
<keyword evidence="3" id="KW-1185">Reference proteome</keyword>
<protein>
    <submittedName>
        <fullName evidence="2">Uncharacterized protein</fullName>
    </submittedName>
</protein>
<comment type="caution">
    <text evidence="2">The sequence shown here is derived from an EMBL/GenBank/DDBJ whole genome shotgun (WGS) entry which is preliminary data.</text>
</comment>
<evidence type="ECO:0000313" key="3">
    <source>
        <dbReference type="Proteomes" id="UP000485058"/>
    </source>
</evidence>
<dbReference type="AlphaFoldDB" id="A0A699Z2T8"/>
<feature type="compositionally biased region" description="Polar residues" evidence="1">
    <location>
        <begin position="297"/>
        <end position="314"/>
    </location>
</feature>
<feature type="compositionally biased region" description="Polar residues" evidence="1">
    <location>
        <begin position="424"/>
        <end position="447"/>
    </location>
</feature>